<reference evidence="2 3" key="1">
    <citation type="submission" date="2024-06" db="EMBL/GenBank/DDBJ databases">
        <title>A chromosome level genome sequence of Diviner's sage (Salvia divinorum).</title>
        <authorList>
            <person name="Ford S.A."/>
            <person name="Ro D.-K."/>
            <person name="Ness R.W."/>
            <person name="Phillips M.A."/>
        </authorList>
    </citation>
    <scope>NUCLEOTIDE SEQUENCE [LARGE SCALE GENOMIC DNA]</scope>
    <source>
        <strain evidence="2">SAF-2024a</strain>
        <tissue evidence="2">Leaf</tissue>
    </source>
</reference>
<evidence type="ECO:0000256" key="1">
    <source>
        <dbReference type="SAM" id="SignalP"/>
    </source>
</evidence>
<organism evidence="2 3">
    <name type="scientific">Salvia divinorum</name>
    <name type="common">Maria pastora</name>
    <name type="synonym">Diviner's sage</name>
    <dbReference type="NCBI Taxonomy" id="28513"/>
    <lineage>
        <taxon>Eukaryota</taxon>
        <taxon>Viridiplantae</taxon>
        <taxon>Streptophyta</taxon>
        <taxon>Embryophyta</taxon>
        <taxon>Tracheophyta</taxon>
        <taxon>Spermatophyta</taxon>
        <taxon>Magnoliopsida</taxon>
        <taxon>eudicotyledons</taxon>
        <taxon>Gunneridae</taxon>
        <taxon>Pentapetalae</taxon>
        <taxon>asterids</taxon>
        <taxon>lamiids</taxon>
        <taxon>Lamiales</taxon>
        <taxon>Lamiaceae</taxon>
        <taxon>Nepetoideae</taxon>
        <taxon>Mentheae</taxon>
        <taxon>Salviinae</taxon>
        <taxon>Salvia</taxon>
        <taxon>Salvia subgen. Calosphace</taxon>
    </lineage>
</organism>
<comment type="caution">
    <text evidence="2">The sequence shown here is derived from an EMBL/GenBank/DDBJ whole genome shotgun (WGS) entry which is preliminary data.</text>
</comment>
<keyword evidence="3" id="KW-1185">Reference proteome</keyword>
<gene>
    <name evidence="2" type="ORF">AAHA92_02740</name>
</gene>
<evidence type="ECO:0008006" key="4">
    <source>
        <dbReference type="Google" id="ProtNLM"/>
    </source>
</evidence>
<sequence length="83" mass="9135">MTPQLSLRFRLIQLVFQLVSWCFSGCRVAAPLPLSRKTPGAVTVVARPQPTAVVRSHRRVHGSATVTAIHRLTSARSSHLRHG</sequence>
<dbReference type="Proteomes" id="UP001567538">
    <property type="component" value="Unassembled WGS sequence"/>
</dbReference>
<keyword evidence="1" id="KW-0732">Signal</keyword>
<proteinExistence type="predicted"/>
<name>A0ABD1IFX2_SALDI</name>
<evidence type="ECO:0000313" key="3">
    <source>
        <dbReference type="Proteomes" id="UP001567538"/>
    </source>
</evidence>
<dbReference type="AlphaFoldDB" id="A0ABD1IFX2"/>
<accession>A0ABD1IFX2</accession>
<feature type="chain" id="PRO_5044809542" description="Secreted protein" evidence="1">
    <location>
        <begin position="30"/>
        <end position="83"/>
    </location>
</feature>
<feature type="signal peptide" evidence="1">
    <location>
        <begin position="1"/>
        <end position="29"/>
    </location>
</feature>
<dbReference type="EMBL" id="JBEAFC010000002">
    <property type="protein sequence ID" value="KAL1567242.1"/>
    <property type="molecule type" value="Genomic_DNA"/>
</dbReference>
<evidence type="ECO:0000313" key="2">
    <source>
        <dbReference type="EMBL" id="KAL1567242.1"/>
    </source>
</evidence>
<protein>
    <recommendedName>
        <fullName evidence="4">Secreted protein</fullName>
    </recommendedName>
</protein>